<evidence type="ECO:0000256" key="6">
    <source>
        <dbReference type="SAM" id="Phobius"/>
    </source>
</evidence>
<dbReference type="PANTHER" id="PTHR28234">
    <property type="entry name" value="NUCLEAR CONTROL OF ATPASE PROTEIN 2"/>
    <property type="match status" value="1"/>
</dbReference>
<dbReference type="STRING" id="1314773.A0A3N2PY86"/>
<keyword evidence="2 6" id="KW-0812">Transmembrane</keyword>
<dbReference type="GO" id="GO:0005741">
    <property type="term" value="C:mitochondrial outer membrane"/>
    <property type="evidence" value="ECO:0007669"/>
    <property type="project" value="TreeGrafter"/>
</dbReference>
<proteinExistence type="predicted"/>
<dbReference type="Pfam" id="PF08637">
    <property type="entry name" value="NCA2"/>
    <property type="match status" value="1"/>
</dbReference>
<evidence type="ECO:0000313" key="8">
    <source>
        <dbReference type="Proteomes" id="UP000272025"/>
    </source>
</evidence>
<keyword evidence="4" id="KW-0496">Mitochondrion</keyword>
<dbReference type="OrthoDB" id="413313at2759"/>
<comment type="subcellular location">
    <subcellularLocation>
        <location evidence="1">Mitochondrion membrane</location>
        <topology evidence="1">Multi-pass membrane protein</topology>
    </subcellularLocation>
</comment>
<feature type="transmembrane region" description="Helical" evidence="6">
    <location>
        <begin position="552"/>
        <end position="573"/>
    </location>
</feature>
<dbReference type="RefSeq" id="XP_028467214.1">
    <property type="nucleotide sequence ID" value="XM_028613490.1"/>
</dbReference>
<dbReference type="AlphaFoldDB" id="A0A3N2PY86"/>
<gene>
    <name evidence="7" type="ORF">SODALDRAFT_350553</name>
</gene>
<sequence>MSIVADRVREIDAQLDRIALGFGRLPPPDLDELSDAAIHGTDDVETEYANEALSTPRVQELLRIVNALSSASSPLSQVSPHRIQTLLRQSRLADLGDVDSLADRSGPDKLHQSNVEWLLISRATVQAYGHLLNMLFEQIVPLSDDIQYWEETLGSYTYTILYTIQTSPLRLWDTFHRIRCSVHDHIGNIDVEHEPPPGSAWKGMARSWVQFYGIVQRSVRERSMTTIRGKVLSPVSRSRREVRRHLAELNKLKDITSTGLGMLVDEGLAFGMDMDDAKTDDESMDLLHWKPVVSKTVAMMDAVLDKIMELELYPQDFETSVFRTIYEDAELGTQFDDPQAPLRVSAAAQRLLYILEHKLPQRTRELHEEVREHGRPSVLVRYWLPATLAALSSTTVLRILVNRKAELATWARDIAVTARDFWTNWVIQPVRNMVRTIRHDEASDIAIMSRDSLKADRESLERMVVDFALDNPHFTGASGPLSDAQIAVLRAKVYEGDLTPVLRAYETDLRRPFRGAVRGDLVRSLLIQVQKTKVDLEVAVSGIDALLRSQELVFALVGLTPGILVTAGVVQYIRGVFGGRRGARTQRQGDQVLRVMLKIDRILTEATPTANEFLHYRDHGRLLCEVHVLRNAMSKLLPRHMEKEFLKDLDDLASPKRYPVQVQTFNRMKWAYAKWVR</sequence>
<evidence type="ECO:0000256" key="1">
    <source>
        <dbReference type="ARBA" id="ARBA00004225"/>
    </source>
</evidence>
<dbReference type="GeneID" id="39581968"/>
<dbReference type="InterPro" id="IPR013946">
    <property type="entry name" value="NCA2-like"/>
</dbReference>
<name>A0A3N2PY86_SODAK</name>
<keyword evidence="5 6" id="KW-0472">Membrane</keyword>
<evidence type="ECO:0000313" key="7">
    <source>
        <dbReference type="EMBL" id="ROT39408.1"/>
    </source>
</evidence>
<reference evidence="7 8" key="1">
    <citation type="journal article" date="2018" name="Mol. Ecol.">
        <title>The obligate alkalophilic soda-lake fungus Sodiomyces alkalinus has shifted to a protein diet.</title>
        <authorList>
            <person name="Grum-Grzhimaylo A.A."/>
            <person name="Falkoski D.L."/>
            <person name="van den Heuvel J."/>
            <person name="Valero-Jimenez C.A."/>
            <person name="Min B."/>
            <person name="Choi I.G."/>
            <person name="Lipzen A."/>
            <person name="Daum C.G."/>
            <person name="Aanen D.K."/>
            <person name="Tsang A."/>
            <person name="Henrissat B."/>
            <person name="Bilanenko E.N."/>
            <person name="de Vries R.P."/>
            <person name="van Kan J.A.L."/>
            <person name="Grigoriev I.V."/>
            <person name="Debets A.J.M."/>
        </authorList>
    </citation>
    <scope>NUCLEOTIDE SEQUENCE [LARGE SCALE GENOMIC DNA]</scope>
    <source>
        <strain evidence="7 8">F11</strain>
    </source>
</reference>
<evidence type="ECO:0000256" key="2">
    <source>
        <dbReference type="ARBA" id="ARBA00022692"/>
    </source>
</evidence>
<dbReference type="PANTHER" id="PTHR28234:SF1">
    <property type="entry name" value="NUCLEAR CONTROL OF ATPASE PROTEIN 2"/>
    <property type="match status" value="1"/>
</dbReference>
<evidence type="ECO:0000256" key="5">
    <source>
        <dbReference type="ARBA" id="ARBA00023136"/>
    </source>
</evidence>
<keyword evidence="8" id="KW-1185">Reference proteome</keyword>
<evidence type="ECO:0000256" key="3">
    <source>
        <dbReference type="ARBA" id="ARBA00022989"/>
    </source>
</evidence>
<protein>
    <submittedName>
        <fullName evidence="7">ATP synthase regulation protein NCA2</fullName>
    </submittedName>
</protein>
<dbReference type="EMBL" id="ML119054">
    <property type="protein sequence ID" value="ROT39408.1"/>
    <property type="molecule type" value="Genomic_DNA"/>
</dbReference>
<accession>A0A3N2PY86</accession>
<organism evidence="7 8">
    <name type="scientific">Sodiomyces alkalinus (strain CBS 110278 / VKM F-3762 / F11)</name>
    <name type="common">Alkaliphilic filamentous fungus</name>
    <dbReference type="NCBI Taxonomy" id="1314773"/>
    <lineage>
        <taxon>Eukaryota</taxon>
        <taxon>Fungi</taxon>
        <taxon>Dikarya</taxon>
        <taxon>Ascomycota</taxon>
        <taxon>Pezizomycotina</taxon>
        <taxon>Sordariomycetes</taxon>
        <taxon>Hypocreomycetidae</taxon>
        <taxon>Glomerellales</taxon>
        <taxon>Plectosphaerellaceae</taxon>
        <taxon>Sodiomyces</taxon>
    </lineage>
</organism>
<keyword evidence="3 6" id="KW-1133">Transmembrane helix</keyword>
<dbReference type="Proteomes" id="UP000272025">
    <property type="component" value="Unassembled WGS sequence"/>
</dbReference>
<evidence type="ECO:0000256" key="4">
    <source>
        <dbReference type="ARBA" id="ARBA00023128"/>
    </source>
</evidence>